<evidence type="ECO:0000256" key="2">
    <source>
        <dbReference type="ARBA" id="ARBA00022448"/>
    </source>
</evidence>
<feature type="transmembrane region" description="Helical" evidence="7">
    <location>
        <begin position="110"/>
        <end position="131"/>
    </location>
</feature>
<evidence type="ECO:0000256" key="5">
    <source>
        <dbReference type="ARBA" id="ARBA00022989"/>
    </source>
</evidence>
<keyword evidence="3" id="KW-1003">Cell membrane</keyword>
<keyword evidence="4 7" id="KW-0812">Transmembrane</keyword>
<feature type="transmembrane region" description="Helical" evidence="7">
    <location>
        <begin position="185"/>
        <end position="207"/>
    </location>
</feature>
<dbReference type="Gene3D" id="1.10.3720.10">
    <property type="entry name" value="MetI-like"/>
    <property type="match status" value="1"/>
</dbReference>
<keyword evidence="6 7" id="KW-0472">Membrane</keyword>
<feature type="transmembrane region" description="Helical" evidence="7">
    <location>
        <begin position="12"/>
        <end position="33"/>
    </location>
</feature>
<dbReference type="Proteomes" id="UP000755585">
    <property type="component" value="Unassembled WGS sequence"/>
</dbReference>
<comment type="subcellular location">
    <subcellularLocation>
        <location evidence="1 7">Cell membrane</location>
        <topology evidence="1 7">Multi-pass membrane protein</topology>
    </subcellularLocation>
</comment>
<dbReference type="PROSITE" id="PS50928">
    <property type="entry name" value="ABC_TM1"/>
    <property type="match status" value="1"/>
</dbReference>
<comment type="similarity">
    <text evidence="7">Belongs to the binding-protein-dependent transport system permease family.</text>
</comment>
<keyword evidence="5 7" id="KW-1133">Transmembrane helix</keyword>
<dbReference type="CDD" id="cd06261">
    <property type="entry name" value="TM_PBP2"/>
    <property type="match status" value="1"/>
</dbReference>
<protein>
    <submittedName>
        <fullName evidence="9">Multiple sugar transport system permease protein</fullName>
    </submittedName>
</protein>
<keyword evidence="9" id="KW-0762">Sugar transport</keyword>
<feature type="transmembrane region" description="Helical" evidence="7">
    <location>
        <begin position="143"/>
        <end position="164"/>
    </location>
</feature>
<evidence type="ECO:0000256" key="1">
    <source>
        <dbReference type="ARBA" id="ARBA00004651"/>
    </source>
</evidence>
<evidence type="ECO:0000259" key="8">
    <source>
        <dbReference type="PROSITE" id="PS50928"/>
    </source>
</evidence>
<reference evidence="9 10" key="1">
    <citation type="submission" date="2021-03" db="EMBL/GenBank/DDBJ databases">
        <title>Sequencing the genomes of 1000 actinobacteria strains.</title>
        <authorList>
            <person name="Klenk H.-P."/>
        </authorList>
    </citation>
    <scope>NUCLEOTIDE SEQUENCE [LARGE SCALE GENOMIC DNA]</scope>
    <source>
        <strain evidence="9 10">DSM 18824</strain>
    </source>
</reference>
<dbReference type="RefSeq" id="WP_245359748.1">
    <property type="nucleotide sequence ID" value="NZ_BAAAVU010000023.1"/>
</dbReference>
<evidence type="ECO:0000256" key="6">
    <source>
        <dbReference type="ARBA" id="ARBA00023136"/>
    </source>
</evidence>
<sequence>MSELRAPGRHGSNLVAYLILGIGGFLMVFPFLYQLSASFMTNAEVQSIPKQLFPGELRWENYVNGINSFPFWDQLRNTAVFSLIRTVSQVLFCSLAGYAFARMRFPFKNLIFGVLLSILMIPGELLLISQYQIVQALGWLNTMAGLVAPGLVSLFGTFLMRQFFMGLPKELEEAGRIDGAGPATIFFRIMLPLASPGLSALAVVTLIDSWGSFLWPLIVASQSEKMTLAVGIASFTGEHQTFYPQIMGVSLLVMLPMVALFIALQRRVIAGLAFAGMKG</sequence>
<feature type="transmembrane region" description="Helical" evidence="7">
    <location>
        <begin position="79"/>
        <end position="101"/>
    </location>
</feature>
<proteinExistence type="inferred from homology"/>
<comment type="caution">
    <text evidence="9">The sequence shown here is derived from an EMBL/GenBank/DDBJ whole genome shotgun (WGS) entry which is preliminary data.</text>
</comment>
<dbReference type="InterPro" id="IPR035906">
    <property type="entry name" value="MetI-like_sf"/>
</dbReference>
<gene>
    <name evidence="9" type="ORF">JOF29_007148</name>
</gene>
<dbReference type="PANTHER" id="PTHR43744:SF12">
    <property type="entry name" value="ABC TRANSPORTER PERMEASE PROTEIN MG189-RELATED"/>
    <property type="match status" value="1"/>
</dbReference>
<dbReference type="PANTHER" id="PTHR43744">
    <property type="entry name" value="ABC TRANSPORTER PERMEASE PROTEIN MG189-RELATED-RELATED"/>
    <property type="match status" value="1"/>
</dbReference>
<name>A0ABS4UWK2_9ACTN</name>
<feature type="domain" description="ABC transmembrane type-1" evidence="8">
    <location>
        <begin position="75"/>
        <end position="264"/>
    </location>
</feature>
<evidence type="ECO:0000256" key="3">
    <source>
        <dbReference type="ARBA" id="ARBA00022475"/>
    </source>
</evidence>
<dbReference type="SUPFAM" id="SSF161098">
    <property type="entry name" value="MetI-like"/>
    <property type="match status" value="1"/>
</dbReference>
<evidence type="ECO:0000313" key="10">
    <source>
        <dbReference type="Proteomes" id="UP000755585"/>
    </source>
</evidence>
<dbReference type="InterPro" id="IPR000515">
    <property type="entry name" value="MetI-like"/>
</dbReference>
<keyword evidence="2 7" id="KW-0813">Transport</keyword>
<feature type="transmembrane region" description="Helical" evidence="7">
    <location>
        <begin position="242"/>
        <end position="264"/>
    </location>
</feature>
<dbReference type="Pfam" id="PF00528">
    <property type="entry name" value="BPD_transp_1"/>
    <property type="match status" value="1"/>
</dbReference>
<keyword evidence="10" id="KW-1185">Reference proteome</keyword>
<evidence type="ECO:0000256" key="7">
    <source>
        <dbReference type="RuleBase" id="RU363032"/>
    </source>
</evidence>
<evidence type="ECO:0000313" key="9">
    <source>
        <dbReference type="EMBL" id="MBP2356038.1"/>
    </source>
</evidence>
<evidence type="ECO:0000256" key="4">
    <source>
        <dbReference type="ARBA" id="ARBA00022692"/>
    </source>
</evidence>
<organism evidence="9 10">
    <name type="scientific">Kribbella aluminosa</name>
    <dbReference type="NCBI Taxonomy" id="416017"/>
    <lineage>
        <taxon>Bacteria</taxon>
        <taxon>Bacillati</taxon>
        <taxon>Actinomycetota</taxon>
        <taxon>Actinomycetes</taxon>
        <taxon>Propionibacteriales</taxon>
        <taxon>Kribbellaceae</taxon>
        <taxon>Kribbella</taxon>
    </lineage>
</organism>
<accession>A0ABS4UWK2</accession>
<dbReference type="EMBL" id="JAGINT010000002">
    <property type="protein sequence ID" value="MBP2356038.1"/>
    <property type="molecule type" value="Genomic_DNA"/>
</dbReference>